<keyword evidence="1" id="KW-1185">Reference proteome</keyword>
<evidence type="ECO:0000313" key="1">
    <source>
        <dbReference type="Proteomes" id="UP000694843"/>
    </source>
</evidence>
<sequence length="187" mass="20572">MTNLAPENVTTRAAPGAITLYKFVFLHYLCYAFQIVLIPNSLFSGEFTLNTVDTQNSDPCTTDVAASRIFVTNAETKNAKDQNATCAAENGRPLVIKTVEQLQAAQVAVKYNGVSLFTQGSCAWLTATLTSDKVLQWPDKTNVTQCLKTPDIVMNPTNQLYSLLSENGKFVGIWSPAFKEFPVLCYK</sequence>
<proteinExistence type="predicted"/>
<reference evidence="2" key="1">
    <citation type="submission" date="2025-08" db="UniProtKB">
        <authorList>
            <consortium name="RefSeq"/>
        </authorList>
    </citation>
    <scope>IDENTIFICATION</scope>
    <source>
        <tissue evidence="2">Whole organism</tissue>
    </source>
</reference>
<gene>
    <name evidence="2" type="primary">LOC108678963</name>
</gene>
<dbReference type="RefSeq" id="XP_018022949.1">
    <property type="nucleotide sequence ID" value="XM_018167460.2"/>
</dbReference>
<protein>
    <submittedName>
        <fullName evidence="2">Uncharacterized protein LOC108678963</fullName>
    </submittedName>
</protein>
<dbReference type="KEGG" id="hazt:108678963"/>
<evidence type="ECO:0000313" key="2">
    <source>
        <dbReference type="RefSeq" id="XP_018022949.1"/>
    </source>
</evidence>
<name>A0A8B7P9X2_HYAAZ</name>
<accession>A0A8B7P9X2</accession>
<dbReference type="Proteomes" id="UP000694843">
    <property type="component" value="Unplaced"/>
</dbReference>
<organism evidence="1 2">
    <name type="scientific">Hyalella azteca</name>
    <name type="common">Amphipod</name>
    <dbReference type="NCBI Taxonomy" id="294128"/>
    <lineage>
        <taxon>Eukaryota</taxon>
        <taxon>Metazoa</taxon>
        <taxon>Ecdysozoa</taxon>
        <taxon>Arthropoda</taxon>
        <taxon>Crustacea</taxon>
        <taxon>Multicrustacea</taxon>
        <taxon>Malacostraca</taxon>
        <taxon>Eumalacostraca</taxon>
        <taxon>Peracarida</taxon>
        <taxon>Amphipoda</taxon>
        <taxon>Senticaudata</taxon>
        <taxon>Talitrida</taxon>
        <taxon>Talitroidea</taxon>
        <taxon>Hyalellidae</taxon>
        <taxon>Hyalella</taxon>
    </lineage>
</organism>
<dbReference type="GeneID" id="108678963"/>
<dbReference type="AlphaFoldDB" id="A0A8B7P9X2"/>